<gene>
    <name evidence="1" type="ORF">Tdes44962_MAKER10490</name>
</gene>
<keyword evidence="2" id="KW-1185">Reference proteome</keyword>
<dbReference type="EMBL" id="RIBY02000100">
    <property type="protein sequence ID" value="KAH9845337.1"/>
    <property type="molecule type" value="Genomic_DNA"/>
</dbReference>
<dbReference type="Proteomes" id="UP001138500">
    <property type="component" value="Unassembled WGS sequence"/>
</dbReference>
<proteinExistence type="predicted"/>
<dbReference type="AlphaFoldDB" id="A0A9W7T0N5"/>
<sequence>MLVRVCGRNFEAGQATIREALREAWVRRREAREGLVAEAGVVGAMRGGGATDASRGSCERSPSIEALLACVGSDPERSQAWAEVEDVRG</sequence>
<comment type="caution">
    <text evidence="1">The sequence shown here is derived from an EMBL/GenBank/DDBJ whole genome shotgun (WGS) entry which is preliminary data.</text>
</comment>
<accession>A0A9W7T0N5</accession>
<protein>
    <submittedName>
        <fullName evidence="1">Uncharacterized protein</fullName>
    </submittedName>
</protein>
<organism evidence="1 2">
    <name type="scientific">Teratosphaeria destructans</name>
    <dbReference type="NCBI Taxonomy" id="418781"/>
    <lineage>
        <taxon>Eukaryota</taxon>
        <taxon>Fungi</taxon>
        <taxon>Dikarya</taxon>
        <taxon>Ascomycota</taxon>
        <taxon>Pezizomycotina</taxon>
        <taxon>Dothideomycetes</taxon>
        <taxon>Dothideomycetidae</taxon>
        <taxon>Mycosphaerellales</taxon>
        <taxon>Teratosphaeriaceae</taxon>
        <taxon>Teratosphaeria</taxon>
    </lineage>
</organism>
<name>A0A9W7T0N5_9PEZI</name>
<evidence type="ECO:0000313" key="2">
    <source>
        <dbReference type="Proteomes" id="UP001138500"/>
    </source>
</evidence>
<reference evidence="1 2" key="1">
    <citation type="journal article" date="2018" name="IMA Fungus">
        <title>IMA Genome-F 10: Nine draft genome sequences of Claviceps purpurea s.lat., including C. arundinis, C. humidiphila, and C. cf. spartinae, pseudomolecules for the pitch canker pathogen Fusarium circinatum, draft genome of Davidsoniella eucalypti, Grosmannia galeiformis, Quambalaria eucalypti, and Teratosphaeria destructans.</title>
        <authorList>
            <person name="Wingfield B.D."/>
            <person name="Liu M."/>
            <person name="Nguyen H.D."/>
            <person name="Lane F.A."/>
            <person name="Morgan S.W."/>
            <person name="De Vos L."/>
            <person name="Wilken P.M."/>
            <person name="Duong T.A."/>
            <person name="Aylward J."/>
            <person name="Coetzee M.P."/>
            <person name="Dadej K."/>
            <person name="De Beer Z.W."/>
            <person name="Findlay W."/>
            <person name="Havenga M."/>
            <person name="Kolarik M."/>
            <person name="Menzies J.G."/>
            <person name="Naidoo K."/>
            <person name="Pochopski O."/>
            <person name="Shoukouhi P."/>
            <person name="Santana Q.C."/>
            <person name="Seifert K.A."/>
            <person name="Soal N."/>
            <person name="Steenkamp E.T."/>
            <person name="Tatham C.T."/>
            <person name="van der Nest M.A."/>
            <person name="Wingfield M.J."/>
        </authorList>
    </citation>
    <scope>NUCLEOTIDE SEQUENCE [LARGE SCALE GENOMIC DNA]</scope>
    <source>
        <strain evidence="1">CMW44962</strain>
    </source>
</reference>
<evidence type="ECO:0000313" key="1">
    <source>
        <dbReference type="EMBL" id="KAH9845337.1"/>
    </source>
</evidence>
<reference evidence="1 2" key="2">
    <citation type="journal article" date="2021" name="Curr. Genet.">
        <title>Genetic response to nitrogen starvation in the aggressive Eucalyptus foliar pathogen Teratosphaeria destructans.</title>
        <authorList>
            <person name="Havenga M."/>
            <person name="Wingfield B.D."/>
            <person name="Wingfield M.J."/>
            <person name="Dreyer L.L."/>
            <person name="Roets F."/>
            <person name="Aylward J."/>
        </authorList>
    </citation>
    <scope>NUCLEOTIDE SEQUENCE [LARGE SCALE GENOMIC DNA]</scope>
    <source>
        <strain evidence="1">CMW44962</strain>
    </source>
</reference>